<dbReference type="InterPro" id="IPR013321">
    <property type="entry name" value="Arc_rbn_hlx_hlx"/>
</dbReference>
<evidence type="ECO:0000256" key="7">
    <source>
        <dbReference type="HAMAP-Rule" id="MF_00476"/>
    </source>
</evidence>
<feature type="domain" description="Ribbon-helix-helix protein CopG" evidence="8">
    <location>
        <begin position="5"/>
        <end position="44"/>
    </location>
</feature>
<dbReference type="NCBIfam" id="NF002815">
    <property type="entry name" value="PRK02967.1"/>
    <property type="match status" value="1"/>
</dbReference>
<dbReference type="GO" id="GO:0016151">
    <property type="term" value="F:nickel cation binding"/>
    <property type="evidence" value="ECO:0007669"/>
    <property type="project" value="UniProtKB-UniRule"/>
</dbReference>
<organism evidence="10 11">
    <name type="scientific">Urbifossiella limnaea</name>
    <dbReference type="NCBI Taxonomy" id="2528023"/>
    <lineage>
        <taxon>Bacteria</taxon>
        <taxon>Pseudomonadati</taxon>
        <taxon>Planctomycetota</taxon>
        <taxon>Planctomycetia</taxon>
        <taxon>Gemmatales</taxon>
        <taxon>Gemmataceae</taxon>
        <taxon>Urbifossiella</taxon>
    </lineage>
</organism>
<evidence type="ECO:0000313" key="11">
    <source>
        <dbReference type="Proteomes" id="UP000319576"/>
    </source>
</evidence>
<evidence type="ECO:0000259" key="9">
    <source>
        <dbReference type="Pfam" id="PF08753"/>
    </source>
</evidence>
<dbReference type="InterPro" id="IPR050192">
    <property type="entry name" value="CopG/NikR_regulator"/>
</dbReference>
<keyword evidence="4 7" id="KW-0805">Transcription regulation</keyword>
<dbReference type="InterPro" id="IPR010985">
    <property type="entry name" value="Ribbon_hlx_hlx"/>
</dbReference>
<keyword evidence="6 7" id="KW-0804">Transcription</keyword>
<dbReference type="InterPro" id="IPR022988">
    <property type="entry name" value="Ni_resp_reg_NikR"/>
</dbReference>
<dbReference type="RefSeq" id="WP_202920346.1">
    <property type="nucleotide sequence ID" value="NZ_CP036273.1"/>
</dbReference>
<evidence type="ECO:0000256" key="3">
    <source>
        <dbReference type="ARBA" id="ARBA00022723"/>
    </source>
</evidence>
<gene>
    <name evidence="10" type="ORF">ETAA1_46790</name>
</gene>
<dbReference type="HAMAP" id="MF_00476">
    <property type="entry name" value="NikR"/>
    <property type="match status" value="1"/>
</dbReference>
<dbReference type="Gene3D" id="1.10.1220.10">
    <property type="entry name" value="Met repressor-like"/>
    <property type="match status" value="1"/>
</dbReference>
<evidence type="ECO:0000256" key="4">
    <source>
        <dbReference type="ARBA" id="ARBA00023015"/>
    </source>
</evidence>
<name>A0A517XYV7_9BACT</name>
<keyword evidence="5 7" id="KW-0238">DNA-binding</keyword>
<accession>A0A517XYV7</accession>
<keyword evidence="2 7" id="KW-0533">Nickel</keyword>
<dbReference type="InterPro" id="IPR014864">
    <property type="entry name" value="TF_NikR_Ni-bd_C"/>
</dbReference>
<keyword evidence="11" id="KW-1185">Reference proteome</keyword>
<feature type="binding site" evidence="7">
    <location>
        <position position="79"/>
    </location>
    <ligand>
        <name>Ni(2+)</name>
        <dbReference type="ChEBI" id="CHEBI:49786"/>
    </ligand>
</feature>
<feature type="binding site" evidence="7">
    <location>
        <position position="98"/>
    </location>
    <ligand>
        <name>Ni(2+)</name>
        <dbReference type="ChEBI" id="CHEBI:49786"/>
    </ligand>
</feature>
<keyword evidence="3 7" id="KW-0479">Metal-binding</keyword>
<dbReference type="EMBL" id="CP036273">
    <property type="protein sequence ID" value="QDU22695.1"/>
    <property type="molecule type" value="Genomic_DNA"/>
</dbReference>
<dbReference type="KEGG" id="uli:ETAA1_46790"/>
<dbReference type="InterPro" id="IPR045865">
    <property type="entry name" value="ACT-like_dom_sf"/>
</dbReference>
<dbReference type="NCBIfam" id="NF001884">
    <property type="entry name" value="PRK00630.1"/>
    <property type="match status" value="1"/>
</dbReference>
<evidence type="ECO:0000256" key="2">
    <source>
        <dbReference type="ARBA" id="ARBA00022596"/>
    </source>
</evidence>
<dbReference type="CDD" id="cd22231">
    <property type="entry name" value="RHH_NikR_HicB-like"/>
    <property type="match status" value="1"/>
</dbReference>
<evidence type="ECO:0000256" key="5">
    <source>
        <dbReference type="ARBA" id="ARBA00023125"/>
    </source>
</evidence>
<comment type="similarity">
    <text evidence="1 7">Belongs to the transcriptional regulatory CopG/NikR family.</text>
</comment>
<comment type="cofactor">
    <cofactor evidence="7">
        <name>Ni(2+)</name>
        <dbReference type="ChEBI" id="CHEBI:49786"/>
    </cofactor>
    <text evidence="7">Binds 1 nickel ion per subunit.</text>
</comment>
<dbReference type="InterPro" id="IPR027271">
    <property type="entry name" value="Acetolactate_synth/TF_NikR_C"/>
</dbReference>
<comment type="function">
    <text evidence="7">Transcriptional regulator.</text>
</comment>
<feature type="binding site" evidence="7">
    <location>
        <position position="90"/>
    </location>
    <ligand>
        <name>Ni(2+)</name>
        <dbReference type="ChEBI" id="CHEBI:49786"/>
    </ligand>
</feature>
<sequence length="145" mass="16145">MSELVRFSVSLEKDLLDKFDRYCADGRLATRSEAIRQLLREKLTAAAWQADAADVAASLTLVYDHHKARLTDKMLELQHARADRVVSSMHVHLDHDLCLEVIVLRGPAPDLQELAAELSGLKGIHQAQLVIARAVGHGHDHTHPH</sequence>
<dbReference type="Proteomes" id="UP000319576">
    <property type="component" value="Chromosome"/>
</dbReference>
<evidence type="ECO:0000313" key="10">
    <source>
        <dbReference type="EMBL" id="QDU22695.1"/>
    </source>
</evidence>
<dbReference type="Gene3D" id="3.30.70.1150">
    <property type="entry name" value="ACT-like. Chain A, domain 2"/>
    <property type="match status" value="1"/>
</dbReference>
<evidence type="ECO:0000259" key="8">
    <source>
        <dbReference type="Pfam" id="PF01402"/>
    </source>
</evidence>
<dbReference type="NCBIfam" id="NF003381">
    <property type="entry name" value="PRK04460.1"/>
    <property type="match status" value="1"/>
</dbReference>
<dbReference type="GO" id="GO:0003677">
    <property type="term" value="F:DNA binding"/>
    <property type="evidence" value="ECO:0007669"/>
    <property type="project" value="UniProtKB-KW"/>
</dbReference>
<feature type="domain" description="Transcription factor NikR nickel binding C-terminal" evidence="9">
    <location>
        <begin position="57"/>
        <end position="131"/>
    </location>
</feature>
<dbReference type="AlphaFoldDB" id="A0A517XYV7"/>
<dbReference type="Pfam" id="PF01402">
    <property type="entry name" value="RHH_1"/>
    <property type="match status" value="1"/>
</dbReference>
<protein>
    <recommendedName>
        <fullName evidence="7">Putative nickel-responsive regulator</fullName>
    </recommendedName>
</protein>
<evidence type="ECO:0000256" key="6">
    <source>
        <dbReference type="ARBA" id="ARBA00023163"/>
    </source>
</evidence>
<dbReference type="GO" id="GO:0003700">
    <property type="term" value="F:DNA-binding transcription factor activity"/>
    <property type="evidence" value="ECO:0007669"/>
    <property type="project" value="UniProtKB-UniRule"/>
</dbReference>
<dbReference type="GO" id="GO:0010045">
    <property type="term" value="P:response to nickel cation"/>
    <property type="evidence" value="ECO:0007669"/>
    <property type="project" value="InterPro"/>
</dbReference>
<feature type="binding site" evidence="7">
    <location>
        <position position="92"/>
    </location>
    <ligand>
        <name>Ni(2+)</name>
        <dbReference type="ChEBI" id="CHEBI:49786"/>
    </ligand>
</feature>
<proteinExistence type="inferred from homology"/>
<reference evidence="10 11" key="1">
    <citation type="submission" date="2019-02" db="EMBL/GenBank/DDBJ databases">
        <title>Deep-cultivation of Planctomycetes and their phenomic and genomic characterization uncovers novel biology.</title>
        <authorList>
            <person name="Wiegand S."/>
            <person name="Jogler M."/>
            <person name="Boedeker C."/>
            <person name="Pinto D."/>
            <person name="Vollmers J."/>
            <person name="Rivas-Marin E."/>
            <person name="Kohn T."/>
            <person name="Peeters S.H."/>
            <person name="Heuer A."/>
            <person name="Rast P."/>
            <person name="Oberbeckmann S."/>
            <person name="Bunk B."/>
            <person name="Jeske O."/>
            <person name="Meyerdierks A."/>
            <person name="Storesund J.E."/>
            <person name="Kallscheuer N."/>
            <person name="Luecker S."/>
            <person name="Lage O.M."/>
            <person name="Pohl T."/>
            <person name="Merkel B.J."/>
            <person name="Hornburger P."/>
            <person name="Mueller R.-W."/>
            <person name="Bruemmer F."/>
            <person name="Labrenz M."/>
            <person name="Spormann A.M."/>
            <person name="Op den Camp H."/>
            <person name="Overmann J."/>
            <person name="Amann R."/>
            <person name="Jetten M.S.M."/>
            <person name="Mascher T."/>
            <person name="Medema M.H."/>
            <person name="Devos D.P."/>
            <person name="Kaster A.-K."/>
            <person name="Ovreas L."/>
            <person name="Rohde M."/>
            <person name="Galperin M.Y."/>
            <person name="Jogler C."/>
        </authorList>
    </citation>
    <scope>NUCLEOTIDE SEQUENCE [LARGE SCALE GENOMIC DNA]</scope>
    <source>
        <strain evidence="10 11">ETA_A1</strain>
    </source>
</reference>
<dbReference type="InterPro" id="IPR002145">
    <property type="entry name" value="CopG"/>
</dbReference>
<dbReference type="SUPFAM" id="SSF47598">
    <property type="entry name" value="Ribbon-helix-helix"/>
    <property type="match status" value="1"/>
</dbReference>
<dbReference type="PANTHER" id="PTHR34719:SF2">
    <property type="entry name" value="NICKEL-RESPONSIVE REGULATOR"/>
    <property type="match status" value="1"/>
</dbReference>
<dbReference type="PANTHER" id="PTHR34719">
    <property type="entry name" value="NICKEL-RESPONSIVE REGULATOR"/>
    <property type="match status" value="1"/>
</dbReference>
<evidence type="ECO:0000256" key="1">
    <source>
        <dbReference type="ARBA" id="ARBA00008478"/>
    </source>
</evidence>
<dbReference type="SUPFAM" id="SSF55021">
    <property type="entry name" value="ACT-like"/>
    <property type="match status" value="1"/>
</dbReference>
<dbReference type="Pfam" id="PF08753">
    <property type="entry name" value="NikR_C"/>
    <property type="match status" value="1"/>
</dbReference>